<dbReference type="AlphaFoldDB" id="A0A0N4YVI4"/>
<dbReference type="GO" id="GO:0017056">
    <property type="term" value="F:structural constituent of nuclear pore"/>
    <property type="evidence" value="ECO:0007669"/>
    <property type="project" value="InterPro"/>
</dbReference>
<name>A0A0N4YVI4_NIPBR</name>
<dbReference type="OMA" id="ENMQRIT"/>
<accession>A0A0N4YVI4</accession>
<dbReference type="GO" id="GO:0006606">
    <property type="term" value="P:protein import into nucleus"/>
    <property type="evidence" value="ECO:0007669"/>
    <property type="project" value="TreeGrafter"/>
</dbReference>
<sequence>LLCFIYGLKEIFQNVWHKFSIYNHIYCSPSFFSFLNVDNSSSFLGDNSAVVVLWNEYGSEADAASGDGVTSLKGLLDKEGSVGSACSKLLAEMTADTEISFADLSAITQKMTLDLATDERAFLNCLLELNAYDRQLWDNMQKLNKNDRTSLQIDDVETKLLSLEEKQSKMVYNMGCINEEQKALDSAVSELEKALGLPDWTDQNSDLPVDAFSATPSDTKRQQLVQMLISVDSQIKEADCDLQEIVDQVAALHKSKTAMVSANRATEDQVAQILKNQMETLLYIDQKAGELDAKADEIKDVLDGRNANIYS</sequence>
<protein>
    <submittedName>
        <fullName evidence="1">Nsp1_C domain-containing protein</fullName>
    </submittedName>
</protein>
<dbReference type="PANTHER" id="PTHR12084">
    <property type="entry name" value="NUCLEAR PORE GLYCOPROTEIN P62-RELATED"/>
    <property type="match status" value="1"/>
</dbReference>
<dbReference type="WBParaSite" id="NBR_0002125601-mRNA-1">
    <property type="protein sequence ID" value="NBR_0002125601-mRNA-1"/>
    <property type="gene ID" value="NBR_0002125601"/>
</dbReference>
<proteinExistence type="predicted"/>
<dbReference type="GO" id="GO:0005543">
    <property type="term" value="F:phospholipid binding"/>
    <property type="evidence" value="ECO:0007669"/>
    <property type="project" value="TreeGrafter"/>
</dbReference>
<dbReference type="GO" id="GO:0006405">
    <property type="term" value="P:RNA export from nucleus"/>
    <property type="evidence" value="ECO:0007669"/>
    <property type="project" value="TreeGrafter"/>
</dbReference>
<dbReference type="InterPro" id="IPR026010">
    <property type="entry name" value="NSP1/NUP62"/>
</dbReference>
<evidence type="ECO:0000313" key="1">
    <source>
        <dbReference type="WBParaSite" id="NBR_0002125601-mRNA-1"/>
    </source>
</evidence>
<dbReference type="PANTHER" id="PTHR12084:SF0">
    <property type="entry name" value="NUCLEAR PORE GLYCOPROTEIN P62"/>
    <property type="match status" value="1"/>
</dbReference>
<dbReference type="GO" id="GO:0044613">
    <property type="term" value="C:nuclear pore central transport channel"/>
    <property type="evidence" value="ECO:0007669"/>
    <property type="project" value="TreeGrafter"/>
</dbReference>
<organism evidence="1">
    <name type="scientific">Nippostrongylus brasiliensis</name>
    <name type="common">Rat hookworm</name>
    <dbReference type="NCBI Taxonomy" id="27835"/>
    <lineage>
        <taxon>Eukaryota</taxon>
        <taxon>Metazoa</taxon>
        <taxon>Ecdysozoa</taxon>
        <taxon>Nematoda</taxon>
        <taxon>Chromadorea</taxon>
        <taxon>Rhabditida</taxon>
        <taxon>Rhabditina</taxon>
        <taxon>Rhabditomorpha</taxon>
        <taxon>Strongyloidea</taxon>
        <taxon>Heligmosomidae</taxon>
        <taxon>Nippostrongylus</taxon>
    </lineage>
</organism>
<reference evidence="1" key="1">
    <citation type="submission" date="2017-02" db="UniProtKB">
        <authorList>
            <consortium name="WormBaseParasite"/>
        </authorList>
    </citation>
    <scope>IDENTIFICATION</scope>
</reference>